<keyword evidence="1" id="KW-0813">Transport</keyword>
<evidence type="ECO:0000256" key="2">
    <source>
        <dbReference type="ARBA" id="ARBA00022485"/>
    </source>
</evidence>
<dbReference type="EMBL" id="RCHI01000012">
    <property type="protein sequence ID" value="RLL64078.1"/>
    <property type="molecule type" value="Genomic_DNA"/>
</dbReference>
<dbReference type="InterPro" id="IPR009051">
    <property type="entry name" value="Helical_ferredxn"/>
</dbReference>
<dbReference type="SUPFAM" id="SSF46548">
    <property type="entry name" value="alpha-helical ferredoxin"/>
    <property type="match status" value="1"/>
</dbReference>
<dbReference type="InterPro" id="IPR017896">
    <property type="entry name" value="4Fe4S_Fe-S-bd"/>
</dbReference>
<proteinExistence type="predicted"/>
<sequence length="458" mass="50019">MTEVVTKQELDEAFAMFYGMAASLKDLASPPVEVADEERVAAAKRVFLKGIDANFATQLDACVHCGACAQACQFYLGTDDPKYTPVHKLDLMKRVYDREISPLSWLKKFIVKDITADDLRAQQELVYDSCTMCGRCNLVCPAGINIADMVALNRSALAAARLMPDELRFMQEGQEADGTIFGADEDLFRFRMDALQEKLGFEIPIDKPKADVLLVTTGLDIHLFQDATGGTIETLHHMGVDYTLRSDAYEGANFGLLSGHEGTKKKMAAKLANAAIEVGAKVVIVPECGHAFPALRWGAAEALGKPVEFDVMTVSEYFGKAVMDGRLKLEKDKEPRVVALHDPCKVGRWGGVFEEPRAILKAIGWELHETESNRAYNFCCGGGAGNFLIERANPLKRAGYRVKMAEIEKTEAKTLVVSCGSCRMNFEVGKVNAGDTIPVESLAAIIAAHLPKKEGAKA</sequence>
<comment type="caution">
    <text evidence="8">The sequence shown here is derived from an EMBL/GenBank/DDBJ whole genome shotgun (WGS) entry which is preliminary data.</text>
</comment>
<dbReference type="GO" id="GO:0046872">
    <property type="term" value="F:metal ion binding"/>
    <property type="evidence" value="ECO:0007669"/>
    <property type="project" value="UniProtKB-KW"/>
</dbReference>
<feature type="domain" description="4Fe-4S ferredoxin-type" evidence="7">
    <location>
        <begin position="121"/>
        <end position="149"/>
    </location>
</feature>
<evidence type="ECO:0000256" key="4">
    <source>
        <dbReference type="ARBA" id="ARBA00022982"/>
    </source>
</evidence>
<accession>A0A421BMK8</accession>
<evidence type="ECO:0000256" key="3">
    <source>
        <dbReference type="ARBA" id="ARBA00022723"/>
    </source>
</evidence>
<dbReference type="Proteomes" id="UP000279673">
    <property type="component" value="Unassembled WGS sequence"/>
</dbReference>
<dbReference type="Gene3D" id="1.10.1060.10">
    <property type="entry name" value="Alpha-helical ferredoxin"/>
    <property type="match status" value="1"/>
</dbReference>
<reference evidence="8 9" key="1">
    <citation type="submission" date="2018-10" db="EMBL/GenBank/DDBJ databases">
        <title>Rhodobacter sp . BO-81.</title>
        <authorList>
            <person name="Im W.T."/>
        </authorList>
    </citation>
    <scope>NUCLEOTIDE SEQUENCE [LARGE SCALE GENOMIC DNA]</scope>
    <source>
        <strain evidence="8 9">BO-81</strain>
    </source>
</reference>
<evidence type="ECO:0000256" key="5">
    <source>
        <dbReference type="ARBA" id="ARBA00023004"/>
    </source>
</evidence>
<keyword evidence="9" id="KW-1185">Reference proteome</keyword>
<keyword evidence="6" id="KW-0411">Iron-sulfur</keyword>
<dbReference type="PANTHER" id="PTHR43551">
    <property type="entry name" value="FUMARATE REDUCTASE IRON-SULFUR SUBUNIT"/>
    <property type="match status" value="1"/>
</dbReference>
<evidence type="ECO:0000313" key="8">
    <source>
        <dbReference type="EMBL" id="RLL64078.1"/>
    </source>
</evidence>
<dbReference type="Pfam" id="PF13183">
    <property type="entry name" value="Fer4_8"/>
    <property type="match status" value="1"/>
</dbReference>
<evidence type="ECO:0000259" key="7">
    <source>
        <dbReference type="PROSITE" id="PS51379"/>
    </source>
</evidence>
<dbReference type="GO" id="GO:0016491">
    <property type="term" value="F:oxidoreductase activity"/>
    <property type="evidence" value="ECO:0007669"/>
    <property type="project" value="UniProtKB-ARBA"/>
</dbReference>
<keyword evidence="3" id="KW-0479">Metal-binding</keyword>
<dbReference type="GO" id="GO:0051539">
    <property type="term" value="F:4 iron, 4 sulfur cluster binding"/>
    <property type="evidence" value="ECO:0007669"/>
    <property type="project" value="UniProtKB-KW"/>
</dbReference>
<dbReference type="AlphaFoldDB" id="A0A421BMK8"/>
<organism evidence="8 9">
    <name type="scientific">Paenirhodobacter hankyongi</name>
    <dbReference type="NCBI Taxonomy" id="2294033"/>
    <lineage>
        <taxon>Bacteria</taxon>
        <taxon>Pseudomonadati</taxon>
        <taxon>Pseudomonadota</taxon>
        <taxon>Alphaproteobacteria</taxon>
        <taxon>Rhodobacterales</taxon>
        <taxon>Rhodobacter group</taxon>
        <taxon>Paenirhodobacter</taxon>
    </lineage>
</organism>
<feature type="domain" description="4Fe-4S ferredoxin-type" evidence="7">
    <location>
        <begin position="53"/>
        <end position="82"/>
    </location>
</feature>
<dbReference type="PROSITE" id="PS00198">
    <property type="entry name" value="4FE4S_FER_1"/>
    <property type="match status" value="1"/>
</dbReference>
<dbReference type="InterPro" id="IPR004017">
    <property type="entry name" value="Cys_rich_dom"/>
</dbReference>
<evidence type="ECO:0000256" key="6">
    <source>
        <dbReference type="ARBA" id="ARBA00023014"/>
    </source>
</evidence>
<dbReference type="RefSeq" id="WP_121534063.1">
    <property type="nucleotide sequence ID" value="NZ_RCHI01000012.1"/>
</dbReference>
<keyword evidence="5" id="KW-0408">Iron</keyword>
<name>A0A421BMK8_9RHOB</name>
<keyword evidence="2" id="KW-0004">4Fe-4S</keyword>
<dbReference type="Pfam" id="PF02754">
    <property type="entry name" value="CCG"/>
    <property type="match status" value="1"/>
</dbReference>
<dbReference type="InterPro" id="IPR017900">
    <property type="entry name" value="4Fe4S_Fe_S_CS"/>
</dbReference>
<dbReference type="PANTHER" id="PTHR43551:SF1">
    <property type="entry name" value="HETERODISULFIDE REDUCTASE"/>
    <property type="match status" value="1"/>
</dbReference>
<protein>
    <submittedName>
        <fullName evidence="8">(Fe-S)-binding protein</fullName>
    </submittedName>
</protein>
<dbReference type="PROSITE" id="PS51379">
    <property type="entry name" value="4FE4S_FER_2"/>
    <property type="match status" value="2"/>
</dbReference>
<evidence type="ECO:0000256" key="1">
    <source>
        <dbReference type="ARBA" id="ARBA00022448"/>
    </source>
</evidence>
<evidence type="ECO:0000313" key="9">
    <source>
        <dbReference type="Proteomes" id="UP000279673"/>
    </source>
</evidence>
<gene>
    <name evidence="8" type="ORF">DYS74_12690</name>
</gene>
<keyword evidence="4" id="KW-0249">Electron transport</keyword>